<keyword evidence="4" id="KW-0472">Membrane</keyword>
<evidence type="ECO:0000256" key="3">
    <source>
        <dbReference type="ARBA" id="ARBA00023012"/>
    </source>
</evidence>
<dbReference type="InterPro" id="IPR000014">
    <property type="entry name" value="PAS"/>
</dbReference>
<dbReference type="SMART" id="SM00091">
    <property type="entry name" value="PAS"/>
    <property type="match status" value="1"/>
</dbReference>
<feature type="transmembrane region" description="Helical" evidence="4">
    <location>
        <begin position="156"/>
        <end position="177"/>
    </location>
</feature>
<sequence>MSVLNQKLELNTRVGDVFEVWSRICGWVVIAAGSASLLACGARLLTLCCPVSRQPAFVFYTAAVNILSGTALLLLATPSTFVARRTIGRFCAAVVAIASAFLLCTDFLAAAGLSKYVVAVMNEIVTSPFQIGVPDSVSFFLLGSAMLLIDIEWKGIALGQALSLPVAALSLFTLLQYVYDPSTGQSPEIYATAIQSGWVLFLVSTGVLFLRPESEPVLSVASQSPGGTMLRRALPTGAVLLVIGGWIRINGERAGLFDTETGTALFAILIAAITMPLLWLRARLINRVEVERLYAVNKIRGMNAELERRVDERTSQLASANQALREEIAGRKLAIDALQASEQGYQFLFESNPLPLFVFDSATYGYTAVNQAALEMYGYTREEFFQATAHDLLLPQEVARLPAYLKETTEGQNNAGIWRSMKKNGTVIETEVYHHIVLHEGRPSSLLLVLDVTERRRTEMALQEHATRLRLLSQQLLNVQEAERTRIARELHDQIGQTLTAVRFQLQSLRKSVDQAVLQRRLEDCIQLSGQALEQVRTLSLDLRPPVLDELGLTAALDAHVRSFAYRTGVHAEFAASDVARRFEKETEIACFRVTQEALTNVMRHAKARNVLVRLHQSDRVLSLEIKDDGIGFDPEATRRQALAGKSMGLLSMAERVTLVGGQFNICACPDMGTTLRADFPLGERDVNADAIKGKK</sequence>
<evidence type="ECO:0000256" key="2">
    <source>
        <dbReference type="ARBA" id="ARBA00022777"/>
    </source>
</evidence>
<dbReference type="Pfam" id="PF07730">
    <property type="entry name" value="HisKA_3"/>
    <property type="match status" value="1"/>
</dbReference>
<dbReference type="InterPro" id="IPR003594">
    <property type="entry name" value="HATPase_dom"/>
</dbReference>
<dbReference type="Gene3D" id="1.20.5.1930">
    <property type="match status" value="1"/>
</dbReference>
<comment type="caution">
    <text evidence="7">The sequence shown here is derived from an EMBL/GenBank/DDBJ whole genome shotgun (WGS) entry which is preliminary data.</text>
</comment>
<feature type="transmembrane region" description="Helical" evidence="4">
    <location>
        <begin position="87"/>
        <end position="111"/>
    </location>
</feature>
<dbReference type="EMBL" id="FXUL01000026">
    <property type="protein sequence ID" value="SMP77145.1"/>
    <property type="molecule type" value="Genomic_DNA"/>
</dbReference>
<dbReference type="InterPro" id="IPR036890">
    <property type="entry name" value="HATPase_C_sf"/>
</dbReference>
<dbReference type="SMART" id="SM00387">
    <property type="entry name" value="HATPase_c"/>
    <property type="match status" value="1"/>
</dbReference>
<dbReference type="SUPFAM" id="SSF55785">
    <property type="entry name" value="PYP-like sensor domain (PAS domain)"/>
    <property type="match status" value="1"/>
</dbReference>
<protein>
    <submittedName>
        <fullName evidence="7">PAS domain S-box-containing protein</fullName>
    </submittedName>
</protein>
<dbReference type="PANTHER" id="PTHR24421">
    <property type="entry name" value="NITRATE/NITRITE SENSOR PROTEIN NARX-RELATED"/>
    <property type="match status" value="1"/>
</dbReference>
<keyword evidence="8" id="KW-1185">Reference proteome</keyword>
<evidence type="ECO:0000313" key="7">
    <source>
        <dbReference type="EMBL" id="SMP77145.1"/>
    </source>
</evidence>
<keyword evidence="4" id="KW-0812">Transmembrane</keyword>
<feature type="transmembrane region" description="Helical" evidence="4">
    <location>
        <begin position="189"/>
        <end position="210"/>
    </location>
</feature>
<name>A0ABY1QPF0_9BURK</name>
<evidence type="ECO:0000256" key="4">
    <source>
        <dbReference type="SAM" id="Phobius"/>
    </source>
</evidence>
<evidence type="ECO:0000313" key="8">
    <source>
        <dbReference type="Proteomes" id="UP001158049"/>
    </source>
</evidence>
<dbReference type="InterPro" id="IPR035965">
    <property type="entry name" value="PAS-like_dom_sf"/>
</dbReference>
<evidence type="ECO:0000256" key="1">
    <source>
        <dbReference type="ARBA" id="ARBA00022679"/>
    </source>
</evidence>
<feature type="domain" description="Histidine kinase" evidence="5">
    <location>
        <begin position="490"/>
        <end position="684"/>
    </location>
</feature>
<evidence type="ECO:0000259" key="5">
    <source>
        <dbReference type="PROSITE" id="PS50109"/>
    </source>
</evidence>
<dbReference type="Pfam" id="PF08448">
    <property type="entry name" value="PAS_4"/>
    <property type="match status" value="1"/>
</dbReference>
<dbReference type="Gene3D" id="3.30.450.20">
    <property type="entry name" value="PAS domain"/>
    <property type="match status" value="1"/>
</dbReference>
<organism evidence="7 8">
    <name type="scientific">Noviherbaspirillum suwonense</name>
    <dbReference type="NCBI Taxonomy" id="1224511"/>
    <lineage>
        <taxon>Bacteria</taxon>
        <taxon>Pseudomonadati</taxon>
        <taxon>Pseudomonadota</taxon>
        <taxon>Betaproteobacteria</taxon>
        <taxon>Burkholderiales</taxon>
        <taxon>Oxalobacteraceae</taxon>
        <taxon>Noviherbaspirillum</taxon>
    </lineage>
</organism>
<dbReference type="InterPro" id="IPR050482">
    <property type="entry name" value="Sensor_HK_TwoCompSys"/>
</dbReference>
<proteinExistence type="predicted"/>
<accession>A0ABY1QPF0</accession>
<reference evidence="7 8" key="1">
    <citation type="submission" date="2017-05" db="EMBL/GenBank/DDBJ databases">
        <authorList>
            <person name="Varghese N."/>
            <person name="Submissions S."/>
        </authorList>
    </citation>
    <scope>NUCLEOTIDE SEQUENCE [LARGE SCALE GENOMIC DNA]</scope>
    <source>
        <strain evidence="7 8">DSM 26001</strain>
    </source>
</reference>
<feature type="transmembrane region" description="Helical" evidence="4">
    <location>
        <begin position="230"/>
        <end position="249"/>
    </location>
</feature>
<dbReference type="Pfam" id="PF02518">
    <property type="entry name" value="HATPase_c"/>
    <property type="match status" value="1"/>
</dbReference>
<dbReference type="Proteomes" id="UP001158049">
    <property type="component" value="Unassembled WGS sequence"/>
</dbReference>
<dbReference type="CDD" id="cd00130">
    <property type="entry name" value="PAS"/>
    <property type="match status" value="1"/>
</dbReference>
<keyword evidence="2" id="KW-0418">Kinase</keyword>
<dbReference type="CDD" id="cd16917">
    <property type="entry name" value="HATPase_UhpB-NarQ-NarX-like"/>
    <property type="match status" value="1"/>
</dbReference>
<dbReference type="InterPro" id="IPR005467">
    <property type="entry name" value="His_kinase_dom"/>
</dbReference>
<keyword evidence="4" id="KW-1133">Transmembrane helix</keyword>
<keyword evidence="3" id="KW-0902">Two-component regulatory system</keyword>
<dbReference type="PROSITE" id="PS50112">
    <property type="entry name" value="PAS"/>
    <property type="match status" value="1"/>
</dbReference>
<feature type="transmembrane region" description="Helical" evidence="4">
    <location>
        <begin position="57"/>
        <end position="75"/>
    </location>
</feature>
<dbReference type="PANTHER" id="PTHR24421:SF59">
    <property type="entry name" value="OXYGEN SENSOR HISTIDINE KINASE NREB"/>
    <property type="match status" value="1"/>
</dbReference>
<feature type="transmembrane region" description="Helical" evidence="4">
    <location>
        <begin position="20"/>
        <end position="45"/>
    </location>
</feature>
<feature type="domain" description="PAS" evidence="6">
    <location>
        <begin position="341"/>
        <end position="412"/>
    </location>
</feature>
<evidence type="ECO:0000259" key="6">
    <source>
        <dbReference type="PROSITE" id="PS50112"/>
    </source>
</evidence>
<gene>
    <name evidence="7" type="ORF">SAMN06295970_1263</name>
</gene>
<feature type="transmembrane region" description="Helical" evidence="4">
    <location>
        <begin position="131"/>
        <end position="149"/>
    </location>
</feature>
<dbReference type="PROSITE" id="PS50109">
    <property type="entry name" value="HIS_KIN"/>
    <property type="match status" value="1"/>
</dbReference>
<feature type="transmembrane region" description="Helical" evidence="4">
    <location>
        <begin position="261"/>
        <end position="280"/>
    </location>
</feature>
<dbReference type="NCBIfam" id="TIGR00229">
    <property type="entry name" value="sensory_box"/>
    <property type="match status" value="1"/>
</dbReference>
<dbReference type="InterPro" id="IPR011712">
    <property type="entry name" value="Sig_transdc_His_kin_sub3_dim/P"/>
</dbReference>
<dbReference type="InterPro" id="IPR013656">
    <property type="entry name" value="PAS_4"/>
</dbReference>
<dbReference type="Gene3D" id="3.30.565.10">
    <property type="entry name" value="Histidine kinase-like ATPase, C-terminal domain"/>
    <property type="match status" value="1"/>
</dbReference>
<keyword evidence="1" id="KW-0808">Transferase</keyword>
<dbReference type="SUPFAM" id="SSF55874">
    <property type="entry name" value="ATPase domain of HSP90 chaperone/DNA topoisomerase II/histidine kinase"/>
    <property type="match status" value="1"/>
</dbReference>